<proteinExistence type="predicted"/>
<keyword evidence="3 6" id="KW-0812">Transmembrane</keyword>
<name>A0A4D6U7G6_PLESH</name>
<dbReference type="RefSeq" id="WP_152148206.1">
    <property type="nucleotide sequence ID" value="NZ_WEKG01000069.1"/>
</dbReference>
<dbReference type="Gene3D" id="3.30.1890.10">
    <property type="entry name" value="FepE-like"/>
    <property type="match status" value="1"/>
</dbReference>
<gene>
    <name evidence="8" type="primary">wzz</name>
</gene>
<dbReference type="GO" id="GO:0005886">
    <property type="term" value="C:plasma membrane"/>
    <property type="evidence" value="ECO:0007669"/>
    <property type="project" value="UniProtKB-SubCell"/>
</dbReference>
<evidence type="ECO:0000313" key="8">
    <source>
        <dbReference type="EMBL" id="QCH03164.1"/>
    </source>
</evidence>
<accession>A0A4D6U7G6</accession>
<evidence type="ECO:0000256" key="5">
    <source>
        <dbReference type="ARBA" id="ARBA00023136"/>
    </source>
</evidence>
<feature type="transmembrane region" description="Helical" evidence="6">
    <location>
        <begin position="44"/>
        <end position="63"/>
    </location>
</feature>
<keyword evidence="5 6" id="KW-0472">Membrane</keyword>
<feature type="transmembrane region" description="Helical" evidence="6">
    <location>
        <begin position="337"/>
        <end position="361"/>
    </location>
</feature>
<comment type="subcellular location">
    <subcellularLocation>
        <location evidence="1">Cell membrane</location>
        <topology evidence="1">Multi-pass membrane protein</topology>
    </subcellularLocation>
</comment>
<dbReference type="InterPro" id="IPR003856">
    <property type="entry name" value="LPS_length_determ_N"/>
</dbReference>
<dbReference type="GO" id="GO:0004713">
    <property type="term" value="F:protein tyrosine kinase activity"/>
    <property type="evidence" value="ECO:0007669"/>
    <property type="project" value="TreeGrafter"/>
</dbReference>
<evidence type="ECO:0000259" key="7">
    <source>
        <dbReference type="Pfam" id="PF02706"/>
    </source>
</evidence>
<evidence type="ECO:0000256" key="3">
    <source>
        <dbReference type="ARBA" id="ARBA00022692"/>
    </source>
</evidence>
<evidence type="ECO:0000256" key="2">
    <source>
        <dbReference type="ARBA" id="ARBA00022475"/>
    </source>
</evidence>
<dbReference type="InterPro" id="IPR050445">
    <property type="entry name" value="Bact_polysacc_biosynth/exp"/>
</dbReference>
<evidence type="ECO:0000256" key="4">
    <source>
        <dbReference type="ARBA" id="ARBA00022989"/>
    </source>
</evidence>
<protein>
    <submittedName>
        <fullName evidence="8">Wzz</fullName>
    </submittedName>
</protein>
<keyword evidence="2" id="KW-1003">Cell membrane</keyword>
<keyword evidence="4 6" id="KW-1133">Transmembrane helix</keyword>
<reference evidence="8" key="1">
    <citation type="journal article" date="2019" name="Front. Microbiol.">
        <title>O-Antigen Gene Clusters of Plesiomonas shigelloides Serogroups and Its Application in Development of a Molecular Serotyping Scheme.</title>
        <authorList>
            <person name="Xi D."/>
            <person name="Wang X."/>
            <person name="Ning K."/>
            <person name="Liu Q."/>
            <person name="Jing F."/>
            <person name="Guo X."/>
            <person name="Cao B."/>
        </authorList>
    </citation>
    <scope>NUCLEOTIDE SEQUENCE</scope>
    <source>
        <strain evidence="8">O23H1a1c</strain>
    </source>
</reference>
<dbReference type="AlphaFoldDB" id="A0A4D6U7G6"/>
<dbReference type="EMBL" id="MK551182">
    <property type="protein sequence ID" value="QCH03164.1"/>
    <property type="molecule type" value="Genomic_DNA"/>
</dbReference>
<feature type="domain" description="Polysaccharide chain length determinant N-terminal" evidence="7">
    <location>
        <begin position="28"/>
        <end position="98"/>
    </location>
</feature>
<evidence type="ECO:0000256" key="6">
    <source>
        <dbReference type="SAM" id="Phobius"/>
    </source>
</evidence>
<dbReference type="SUPFAM" id="SSF160355">
    <property type="entry name" value="Bacterial polysaccharide co-polymerase-like"/>
    <property type="match status" value="1"/>
</dbReference>
<organism evidence="8">
    <name type="scientific">Plesiomonas shigelloides</name>
    <name type="common">Aeromonas shigelloides</name>
    <dbReference type="NCBI Taxonomy" id="703"/>
    <lineage>
        <taxon>Bacteria</taxon>
        <taxon>Pseudomonadati</taxon>
        <taxon>Pseudomonadota</taxon>
        <taxon>Gammaproteobacteria</taxon>
        <taxon>Enterobacterales</taxon>
        <taxon>Enterobacteriaceae</taxon>
        <taxon>Plesiomonas</taxon>
    </lineage>
</organism>
<dbReference type="Pfam" id="PF02706">
    <property type="entry name" value="Wzz"/>
    <property type="match status" value="1"/>
</dbReference>
<sequence length="372" mass="42115">MSKASEPQQTPYLIPQGAYPTYMPKAEDEIDLFELLGTLWKKKWVILFVTLLTTGLAAVYAFTAKEQWTAKTYIQAPRIAELGSYLKFRQAYARILNQSLDTGALARGLFSDLILLAESPDTKASFLSHTEYYKKETADLSSETEKKIWLDNQINKSIVISPPDEKKGSNYYTVEFSADSAKNAYQLLQAYLKDVNGQAVTLNLSEFDQNINALLVNLKKEVQDIDFKKKAEKLDQIAFIQRDLTTAEQAGITDYRANKNGFDTAQNSYKFLLGEKLLSAELKSVKDTPIIYPYRYYEIKRQVEELEGMLRDNIQAQAFRYQMAPIEPLKKDKPKKALLLVLGALLGGMFGVAGVLVQSVIINRKRINKIAQ</sequence>
<dbReference type="PANTHER" id="PTHR32309">
    <property type="entry name" value="TYROSINE-PROTEIN KINASE"/>
    <property type="match status" value="1"/>
</dbReference>
<dbReference type="PANTHER" id="PTHR32309:SF13">
    <property type="entry name" value="FERRIC ENTEROBACTIN TRANSPORT PROTEIN FEPE"/>
    <property type="match status" value="1"/>
</dbReference>
<evidence type="ECO:0000256" key="1">
    <source>
        <dbReference type="ARBA" id="ARBA00004651"/>
    </source>
</evidence>